<evidence type="ECO:0000313" key="4">
    <source>
        <dbReference type="Proteomes" id="UP000029392"/>
    </source>
</evidence>
<evidence type="ECO:0000256" key="1">
    <source>
        <dbReference type="SAM" id="Phobius"/>
    </source>
</evidence>
<comment type="caution">
    <text evidence="3">The sequence shown here is derived from an EMBL/GenBank/DDBJ whole genome shotgun (WGS) entry which is preliminary data.</text>
</comment>
<dbReference type="InterPro" id="IPR021309">
    <property type="entry name" value="YgaP-like_TM"/>
</dbReference>
<feature type="transmembrane region" description="Helical" evidence="1">
    <location>
        <begin position="12"/>
        <end position="35"/>
    </location>
</feature>
<feature type="domain" description="Inner membrane protein YgaP-like transmembrane" evidence="2">
    <location>
        <begin position="1"/>
        <end position="62"/>
    </location>
</feature>
<sequence length="62" mass="6518">MKVNVGTPDRIVRIVVGLGLVGWAAFGGGPAWAYVGIVPILTGTFRMCPLYSLVGINTCPNK</sequence>
<organism evidence="3 4">
    <name type="scientific">Arenimonas malthae CC-JY-1</name>
    <dbReference type="NCBI Taxonomy" id="1384054"/>
    <lineage>
        <taxon>Bacteria</taxon>
        <taxon>Pseudomonadati</taxon>
        <taxon>Pseudomonadota</taxon>
        <taxon>Gammaproteobacteria</taxon>
        <taxon>Lysobacterales</taxon>
        <taxon>Lysobacteraceae</taxon>
        <taxon>Arenimonas</taxon>
    </lineage>
</organism>
<name>A0A091B7D4_9GAMM</name>
<keyword evidence="4" id="KW-1185">Reference proteome</keyword>
<accession>A0A091B7D4</accession>
<dbReference type="AlphaFoldDB" id="A0A091B7D4"/>
<gene>
    <name evidence="3" type="ORF">N790_07755</name>
</gene>
<keyword evidence="1" id="KW-0812">Transmembrane</keyword>
<proteinExistence type="predicted"/>
<reference evidence="3 4" key="1">
    <citation type="submission" date="2013-09" db="EMBL/GenBank/DDBJ databases">
        <title>Genome sequencing of Arenimonas malthae.</title>
        <authorList>
            <person name="Chen F."/>
            <person name="Wang G."/>
        </authorList>
    </citation>
    <scope>NUCLEOTIDE SEQUENCE [LARGE SCALE GENOMIC DNA]</scope>
    <source>
        <strain evidence="3 4">CC-JY-1</strain>
    </source>
</reference>
<evidence type="ECO:0000259" key="2">
    <source>
        <dbReference type="Pfam" id="PF11127"/>
    </source>
</evidence>
<dbReference type="Proteomes" id="UP000029392">
    <property type="component" value="Unassembled WGS sequence"/>
</dbReference>
<dbReference type="RefSeq" id="WP_043803221.1">
    <property type="nucleotide sequence ID" value="NZ_AVCH01000160.1"/>
</dbReference>
<dbReference type="Pfam" id="PF11127">
    <property type="entry name" value="YgaP-like_TM"/>
    <property type="match status" value="1"/>
</dbReference>
<keyword evidence="1" id="KW-0472">Membrane</keyword>
<dbReference type="eggNOG" id="ENOG5033A4Z">
    <property type="taxonomic scope" value="Bacteria"/>
</dbReference>
<keyword evidence="1" id="KW-1133">Transmembrane helix</keyword>
<dbReference type="EMBL" id="AVCH01000160">
    <property type="protein sequence ID" value="KFN47651.1"/>
    <property type="molecule type" value="Genomic_DNA"/>
</dbReference>
<protein>
    <recommendedName>
        <fullName evidence="2">Inner membrane protein YgaP-like transmembrane domain-containing protein</fullName>
    </recommendedName>
</protein>
<evidence type="ECO:0000313" key="3">
    <source>
        <dbReference type="EMBL" id="KFN47651.1"/>
    </source>
</evidence>
<dbReference type="PATRIC" id="fig|1384054.3.peg.1550"/>